<evidence type="ECO:0000313" key="2">
    <source>
        <dbReference type="Proteomes" id="UP000265515"/>
    </source>
</evidence>
<name>A0A388KX34_CHABU</name>
<organism evidence="1 2">
    <name type="scientific">Chara braunii</name>
    <name type="common">Braun's stonewort</name>
    <dbReference type="NCBI Taxonomy" id="69332"/>
    <lineage>
        <taxon>Eukaryota</taxon>
        <taxon>Viridiplantae</taxon>
        <taxon>Streptophyta</taxon>
        <taxon>Charophyceae</taxon>
        <taxon>Charales</taxon>
        <taxon>Characeae</taxon>
        <taxon>Chara</taxon>
    </lineage>
</organism>
<dbReference type="EMBL" id="BFEA01000207">
    <property type="protein sequence ID" value="GBG74640.1"/>
    <property type="molecule type" value="Genomic_DNA"/>
</dbReference>
<keyword evidence="2" id="KW-1185">Reference proteome</keyword>
<dbReference type="Gramene" id="GBG74640">
    <property type="protein sequence ID" value="GBG74640"/>
    <property type="gene ID" value="CBR_g19047"/>
</dbReference>
<reference evidence="1 2" key="1">
    <citation type="journal article" date="2018" name="Cell">
        <title>The Chara Genome: Secondary Complexity and Implications for Plant Terrestrialization.</title>
        <authorList>
            <person name="Nishiyama T."/>
            <person name="Sakayama H."/>
            <person name="Vries J.D."/>
            <person name="Buschmann H."/>
            <person name="Saint-Marcoux D."/>
            <person name="Ullrich K.K."/>
            <person name="Haas F.B."/>
            <person name="Vanderstraeten L."/>
            <person name="Becker D."/>
            <person name="Lang D."/>
            <person name="Vosolsobe S."/>
            <person name="Rombauts S."/>
            <person name="Wilhelmsson P.K.I."/>
            <person name="Janitza P."/>
            <person name="Kern R."/>
            <person name="Heyl A."/>
            <person name="Rumpler F."/>
            <person name="Villalobos L.I.A.C."/>
            <person name="Clay J.M."/>
            <person name="Skokan R."/>
            <person name="Toyoda A."/>
            <person name="Suzuki Y."/>
            <person name="Kagoshima H."/>
            <person name="Schijlen E."/>
            <person name="Tajeshwar N."/>
            <person name="Catarino B."/>
            <person name="Hetherington A.J."/>
            <person name="Saltykova A."/>
            <person name="Bonnot C."/>
            <person name="Breuninger H."/>
            <person name="Symeonidi A."/>
            <person name="Radhakrishnan G.V."/>
            <person name="Van Nieuwerburgh F."/>
            <person name="Deforce D."/>
            <person name="Chang C."/>
            <person name="Karol K.G."/>
            <person name="Hedrich R."/>
            <person name="Ulvskov P."/>
            <person name="Glockner G."/>
            <person name="Delwiche C.F."/>
            <person name="Petrasek J."/>
            <person name="Van de Peer Y."/>
            <person name="Friml J."/>
            <person name="Beilby M."/>
            <person name="Dolan L."/>
            <person name="Kohara Y."/>
            <person name="Sugano S."/>
            <person name="Fujiyama A."/>
            <person name="Delaux P.-M."/>
            <person name="Quint M."/>
            <person name="TheiBen G."/>
            <person name="Hagemann M."/>
            <person name="Harholt J."/>
            <person name="Dunand C."/>
            <person name="Zachgo S."/>
            <person name="Langdale J."/>
            <person name="Maumus F."/>
            <person name="Straeten D.V.D."/>
            <person name="Gould S.B."/>
            <person name="Rensing S.A."/>
        </authorList>
    </citation>
    <scope>NUCLEOTIDE SEQUENCE [LARGE SCALE GENOMIC DNA]</scope>
    <source>
        <strain evidence="1 2">S276</strain>
    </source>
</reference>
<gene>
    <name evidence="1" type="ORF">CBR_g19047</name>
</gene>
<dbReference type="AlphaFoldDB" id="A0A388KX34"/>
<comment type="caution">
    <text evidence="1">The sequence shown here is derived from an EMBL/GenBank/DDBJ whole genome shotgun (WGS) entry which is preliminary data.</text>
</comment>
<accession>A0A388KX34</accession>
<proteinExistence type="predicted"/>
<sequence>MLHANAQVPTLRCGPVLLATVMLQLWTGGALQGGWVCGWLSAPFFCSPGSKAGKRKKGLEPSTLAWARLYSTILGCHATAVDRLGKCLPSVRFLWAAAFRVAIFRAHCLGETSMPGSLWNVSSGAWSGISSS</sequence>
<evidence type="ECO:0000313" key="1">
    <source>
        <dbReference type="EMBL" id="GBG74640.1"/>
    </source>
</evidence>
<dbReference type="Proteomes" id="UP000265515">
    <property type="component" value="Unassembled WGS sequence"/>
</dbReference>
<protein>
    <submittedName>
        <fullName evidence="1">Uncharacterized protein</fullName>
    </submittedName>
</protein>